<dbReference type="STRING" id="1038014.SAMN04487910_2976"/>
<gene>
    <name evidence="1" type="ORF">SAMN04487910_2976</name>
</gene>
<protein>
    <submittedName>
        <fullName evidence="1">Uncharacterized protein</fullName>
    </submittedName>
</protein>
<dbReference type="OrthoDB" id="1403943at2"/>
<dbReference type="AlphaFoldDB" id="A0A1H7S2L5"/>
<keyword evidence="2" id="KW-1185">Reference proteome</keyword>
<accession>A0A1H7S2L5</accession>
<proteinExistence type="predicted"/>
<name>A0A1H7S2L5_AQUAM</name>
<dbReference type="Proteomes" id="UP000198521">
    <property type="component" value="Unassembled WGS sequence"/>
</dbReference>
<dbReference type="EMBL" id="FOAB01000005">
    <property type="protein sequence ID" value="SEL66860.1"/>
    <property type="molecule type" value="Genomic_DNA"/>
</dbReference>
<reference evidence="1 2" key="1">
    <citation type="submission" date="2016-10" db="EMBL/GenBank/DDBJ databases">
        <authorList>
            <person name="de Groot N.N."/>
        </authorList>
    </citation>
    <scope>NUCLEOTIDE SEQUENCE [LARGE SCALE GENOMIC DNA]</scope>
    <source>
        <strain evidence="1 2">DSM 25232</strain>
    </source>
</reference>
<sequence length="257" mass="29096">MEYHEIFNIEVMHPVLLESKDLVLVPKNETNKYLSNLGFVVKKTGKGVKVLAPMSQKNGDFQPLSKDDNFTFYIYPTSDVTREVTDFSEIDEGHMISFSNQGLPENSQELVSSQVVKEGIFAGYPALGSIQIIGHKINLTSLEQPINFKAVFGAKSVKWKYYFVSNTEDIDVSLESRDNQISFNEVVVDENTTDQIINSIQLNFPNTQVKIFESEDLVPYSNKPIKNIKLLQNGDVLINHLPNPRVEQQGIQIIKIK</sequence>
<evidence type="ECO:0000313" key="2">
    <source>
        <dbReference type="Proteomes" id="UP000198521"/>
    </source>
</evidence>
<dbReference type="RefSeq" id="WP_091409940.1">
    <property type="nucleotide sequence ID" value="NZ_FOAB01000005.1"/>
</dbReference>
<organism evidence="1 2">
    <name type="scientific">Aquimarina amphilecti</name>
    <dbReference type="NCBI Taxonomy" id="1038014"/>
    <lineage>
        <taxon>Bacteria</taxon>
        <taxon>Pseudomonadati</taxon>
        <taxon>Bacteroidota</taxon>
        <taxon>Flavobacteriia</taxon>
        <taxon>Flavobacteriales</taxon>
        <taxon>Flavobacteriaceae</taxon>
        <taxon>Aquimarina</taxon>
    </lineage>
</organism>
<evidence type="ECO:0000313" key="1">
    <source>
        <dbReference type="EMBL" id="SEL66860.1"/>
    </source>
</evidence>